<comment type="caution">
    <text evidence="1">The sequence shown here is derived from an EMBL/GenBank/DDBJ whole genome shotgun (WGS) entry which is preliminary data.</text>
</comment>
<dbReference type="Proteomes" id="UP000030153">
    <property type="component" value="Unassembled WGS sequence"/>
</dbReference>
<accession>A0A0A2UXR6</accession>
<proteinExistence type="predicted"/>
<dbReference type="InterPro" id="IPR024131">
    <property type="entry name" value="UPF0489"/>
</dbReference>
<keyword evidence="2" id="KW-1185">Reference proteome</keyword>
<dbReference type="EMBL" id="AVBG01000002">
    <property type="protein sequence ID" value="KGP92724.1"/>
    <property type="molecule type" value="Genomic_DNA"/>
</dbReference>
<evidence type="ECO:0000313" key="2">
    <source>
        <dbReference type="Proteomes" id="UP000030153"/>
    </source>
</evidence>
<protein>
    <submittedName>
        <fullName evidence="1">Uncharacterized protein</fullName>
    </submittedName>
</protein>
<organism evidence="1 2">
    <name type="scientific">Pontibacillus chungwhensis BH030062</name>
    <dbReference type="NCBI Taxonomy" id="1385513"/>
    <lineage>
        <taxon>Bacteria</taxon>
        <taxon>Bacillati</taxon>
        <taxon>Bacillota</taxon>
        <taxon>Bacilli</taxon>
        <taxon>Bacillales</taxon>
        <taxon>Bacillaceae</taxon>
        <taxon>Pontibacillus</taxon>
    </lineage>
</organism>
<reference evidence="1 2" key="1">
    <citation type="submission" date="2013-08" db="EMBL/GenBank/DDBJ databases">
        <title>Genome of Pontibacillus chungwhensis.</title>
        <authorList>
            <person name="Wang Q."/>
            <person name="Wang G."/>
        </authorList>
    </citation>
    <scope>NUCLEOTIDE SEQUENCE [LARGE SCALE GENOMIC DNA]</scope>
    <source>
        <strain evidence="1 2">BH030062</strain>
    </source>
</reference>
<dbReference type="AlphaFoldDB" id="A0A0A2UXR6"/>
<gene>
    <name evidence="1" type="ORF">N780_13420</name>
</gene>
<sequence>MKVLGDDLDGVIYFKDKSIYIMDDHSWAFFAWEFERLKGNVNGDSALLHFDNHLDDVPDRIDVNGLKDAQTKEDLISLIASKEERRSADYSGKISIDNFIWPSFVRGTLGSMYIISPHKQESLVNWLLAEEEYEGARKDDFFQYIPKEKIEKVKRVYTFDEFDLGEFNQLAQNNSKILNIDLDYFNESDDLFEPSLMRDNKVKGILEQLMNACKWDLITVAISPLYCGGEPEARHLLQLFIESAGISMEEGVSVKV</sequence>
<dbReference type="Pfam" id="PF12640">
    <property type="entry name" value="UPF0489"/>
    <property type="match status" value="1"/>
</dbReference>
<evidence type="ECO:0000313" key="1">
    <source>
        <dbReference type="EMBL" id="KGP92724.1"/>
    </source>
</evidence>
<name>A0A0A2UXR6_9BACI</name>